<evidence type="ECO:0000259" key="7">
    <source>
        <dbReference type="Pfam" id="PF00933"/>
    </source>
</evidence>
<evidence type="ECO:0000256" key="2">
    <source>
        <dbReference type="ARBA" id="ARBA00005336"/>
    </source>
</evidence>
<dbReference type="InterPro" id="IPR017853">
    <property type="entry name" value="GH"/>
</dbReference>
<accession>A0ABW0RF05</accession>
<dbReference type="EMBL" id="JBHSNQ010000077">
    <property type="protein sequence ID" value="MFC5541920.1"/>
    <property type="molecule type" value="Genomic_DNA"/>
</dbReference>
<feature type="region of interest" description="Disordered" evidence="6">
    <location>
        <begin position="27"/>
        <end position="48"/>
    </location>
</feature>
<dbReference type="PANTHER" id="PTHR30480:SF13">
    <property type="entry name" value="BETA-HEXOSAMINIDASE"/>
    <property type="match status" value="1"/>
</dbReference>
<dbReference type="NCBIfam" id="NF003740">
    <property type="entry name" value="PRK05337.1"/>
    <property type="match status" value="1"/>
</dbReference>
<dbReference type="InterPro" id="IPR025453">
    <property type="entry name" value="DUF4309"/>
</dbReference>
<organism evidence="8 9">
    <name type="scientific">Ureibacillus suwonensis</name>
    <dbReference type="NCBI Taxonomy" id="313007"/>
    <lineage>
        <taxon>Bacteria</taxon>
        <taxon>Bacillati</taxon>
        <taxon>Bacillota</taxon>
        <taxon>Bacilli</taxon>
        <taxon>Bacillales</taxon>
        <taxon>Caryophanaceae</taxon>
        <taxon>Ureibacillus</taxon>
    </lineage>
</organism>
<evidence type="ECO:0000256" key="4">
    <source>
        <dbReference type="ARBA" id="ARBA00022801"/>
    </source>
</evidence>
<comment type="catalytic activity">
    <reaction evidence="1">
        <text>Hydrolysis of terminal non-reducing N-acetyl-D-hexosamine residues in N-acetyl-beta-D-hexosaminides.</text>
        <dbReference type="EC" id="3.2.1.52"/>
    </reaction>
</comment>
<dbReference type="Pfam" id="PF00933">
    <property type="entry name" value="Glyco_hydro_3"/>
    <property type="match status" value="1"/>
</dbReference>
<gene>
    <name evidence="8" type="primary">nagZ</name>
    <name evidence="8" type="ORF">ACFPOH_09110</name>
</gene>
<dbReference type="EC" id="3.2.1.52" evidence="3"/>
<feature type="domain" description="Glycoside hydrolase family 3 N-terminal" evidence="7">
    <location>
        <begin position="204"/>
        <end position="525"/>
    </location>
</feature>
<evidence type="ECO:0000313" key="8">
    <source>
        <dbReference type="EMBL" id="MFC5541920.1"/>
    </source>
</evidence>
<comment type="caution">
    <text evidence="8">The sequence shown here is derived from an EMBL/GenBank/DDBJ whole genome shotgun (WGS) entry which is preliminary data.</text>
</comment>
<evidence type="ECO:0000256" key="5">
    <source>
        <dbReference type="ARBA" id="ARBA00023295"/>
    </source>
</evidence>
<protein>
    <recommendedName>
        <fullName evidence="3">beta-N-acetylhexosaminidase</fullName>
        <ecNumber evidence="3">3.2.1.52</ecNumber>
    </recommendedName>
</protein>
<reference evidence="9" key="1">
    <citation type="journal article" date="2019" name="Int. J. Syst. Evol. Microbiol.">
        <title>The Global Catalogue of Microorganisms (GCM) 10K type strain sequencing project: providing services to taxonomists for standard genome sequencing and annotation.</title>
        <authorList>
            <consortium name="The Broad Institute Genomics Platform"/>
            <consortium name="The Broad Institute Genome Sequencing Center for Infectious Disease"/>
            <person name="Wu L."/>
            <person name="Ma J."/>
        </authorList>
    </citation>
    <scope>NUCLEOTIDE SEQUENCE [LARGE SCALE GENOMIC DNA]</scope>
    <source>
        <strain evidence="9">CCUG 56331</strain>
    </source>
</reference>
<keyword evidence="9" id="KW-1185">Reference proteome</keyword>
<dbReference type="Proteomes" id="UP001595978">
    <property type="component" value="Unassembled WGS sequence"/>
</dbReference>
<evidence type="ECO:0000313" key="9">
    <source>
        <dbReference type="Proteomes" id="UP001595978"/>
    </source>
</evidence>
<dbReference type="RefSeq" id="WP_390309457.1">
    <property type="nucleotide sequence ID" value="NZ_JBHSNQ010000077.1"/>
</dbReference>
<dbReference type="PANTHER" id="PTHR30480">
    <property type="entry name" value="BETA-HEXOSAMINIDASE-RELATED"/>
    <property type="match status" value="1"/>
</dbReference>
<comment type="similarity">
    <text evidence="2">Belongs to the glycosyl hydrolase 3 family.</text>
</comment>
<dbReference type="GO" id="GO:0004563">
    <property type="term" value="F:beta-N-acetylhexosaminidase activity"/>
    <property type="evidence" value="ECO:0007669"/>
    <property type="project" value="UniProtKB-EC"/>
</dbReference>
<keyword evidence="5 8" id="KW-0326">Glycosidase</keyword>
<dbReference type="InterPro" id="IPR036962">
    <property type="entry name" value="Glyco_hydro_3_N_sf"/>
</dbReference>
<dbReference type="SUPFAM" id="SSF51445">
    <property type="entry name" value="(Trans)glycosidases"/>
    <property type="match status" value="1"/>
</dbReference>
<sequence>MKKLIIAVLILIVIVALGVMLTLNRSHKTPNDGDSPKNPPSQNEEQTAEELIRQIMKNAEEGKVFHIPVIAGNTKWEEVENILGSPEKTEKSSVGEYAYYPAHHLSLGFDGPLVFDVRFYDERLSAIHLQDILDTLGEPEKETYYEDGTISQIILYYTVNNDYLIKWILQKPTTASPNPEVHHISVITADNPSKIANAVANMSLEEKIGQMVFAGFSGEQTNEHIKQLVVERKIGGIIFLKENLKSSRQITSLLNEVKNLNSGNPYPLFLGIDQEGGSINRLPDEVAVLPSNHLIGLKNNAAYAYDFGRLLGKQLSTFGFNVDFAPVLDVNSNPNNPVIGNRAISNDPETVSNLGIQIMKGIQAENIISVIKHFPGHGDTSVDSHLALPVVNKSMNELKKMELLPFKNAIENGADAVMIAHILLPQIDQHYPASMSKTVITDLLRKNLGFDGVVITDDLTMKAITNQYSLEKAAISSVKAGSDIVLIAHHEEKIASVLNRLISAVERGEISEQQINESVIRILRLKEKYQLTHSSVEYASIEELNKEIHTILDKYN</sequence>
<evidence type="ECO:0000256" key="1">
    <source>
        <dbReference type="ARBA" id="ARBA00001231"/>
    </source>
</evidence>
<name>A0ABW0RF05_9BACL</name>
<keyword evidence="4 8" id="KW-0378">Hydrolase</keyword>
<evidence type="ECO:0000256" key="3">
    <source>
        <dbReference type="ARBA" id="ARBA00012663"/>
    </source>
</evidence>
<dbReference type="Pfam" id="PF14172">
    <property type="entry name" value="DUF4309"/>
    <property type="match status" value="1"/>
</dbReference>
<proteinExistence type="inferred from homology"/>
<dbReference type="Gene3D" id="3.20.20.300">
    <property type="entry name" value="Glycoside hydrolase, family 3, N-terminal domain"/>
    <property type="match status" value="1"/>
</dbReference>
<evidence type="ECO:0000256" key="6">
    <source>
        <dbReference type="SAM" id="MobiDB-lite"/>
    </source>
</evidence>
<dbReference type="InterPro" id="IPR001764">
    <property type="entry name" value="Glyco_hydro_3_N"/>
</dbReference>
<dbReference type="InterPro" id="IPR050226">
    <property type="entry name" value="NagZ_Beta-hexosaminidase"/>
</dbReference>